<name>A0AAN8XR58_HALRR</name>
<sequence>MFSLDDDVLKIGVTSFGSSYCHYKTHCLWMWQNIDGTIFVMISGVRYGFDLISFKVNLIDVRKI</sequence>
<organism evidence="1 2">
    <name type="scientific">Halocaridina rubra</name>
    <name type="common">Hawaiian red shrimp</name>
    <dbReference type="NCBI Taxonomy" id="373956"/>
    <lineage>
        <taxon>Eukaryota</taxon>
        <taxon>Metazoa</taxon>
        <taxon>Ecdysozoa</taxon>
        <taxon>Arthropoda</taxon>
        <taxon>Crustacea</taxon>
        <taxon>Multicrustacea</taxon>
        <taxon>Malacostraca</taxon>
        <taxon>Eumalacostraca</taxon>
        <taxon>Eucarida</taxon>
        <taxon>Decapoda</taxon>
        <taxon>Pleocyemata</taxon>
        <taxon>Caridea</taxon>
        <taxon>Atyoidea</taxon>
        <taxon>Atyidae</taxon>
        <taxon>Halocaridina</taxon>
    </lineage>
</organism>
<proteinExistence type="predicted"/>
<evidence type="ECO:0000313" key="1">
    <source>
        <dbReference type="EMBL" id="KAK7084224.1"/>
    </source>
</evidence>
<feature type="non-terminal residue" evidence="1">
    <location>
        <position position="64"/>
    </location>
</feature>
<dbReference type="Proteomes" id="UP001381693">
    <property type="component" value="Unassembled WGS sequence"/>
</dbReference>
<gene>
    <name evidence="1" type="ORF">SK128_019737</name>
</gene>
<protein>
    <submittedName>
        <fullName evidence="1">Uncharacterized protein</fullName>
    </submittedName>
</protein>
<keyword evidence="2" id="KW-1185">Reference proteome</keyword>
<reference evidence="1 2" key="1">
    <citation type="submission" date="2023-11" db="EMBL/GenBank/DDBJ databases">
        <title>Halocaridina rubra genome assembly.</title>
        <authorList>
            <person name="Smith C."/>
        </authorList>
    </citation>
    <scope>NUCLEOTIDE SEQUENCE [LARGE SCALE GENOMIC DNA]</scope>
    <source>
        <strain evidence="1">EP-1</strain>
        <tissue evidence="1">Whole</tissue>
    </source>
</reference>
<accession>A0AAN8XR58</accession>
<dbReference type="AlphaFoldDB" id="A0AAN8XR58"/>
<dbReference type="EMBL" id="JAXCGZ010002195">
    <property type="protein sequence ID" value="KAK7084224.1"/>
    <property type="molecule type" value="Genomic_DNA"/>
</dbReference>
<evidence type="ECO:0000313" key="2">
    <source>
        <dbReference type="Proteomes" id="UP001381693"/>
    </source>
</evidence>
<comment type="caution">
    <text evidence="1">The sequence shown here is derived from an EMBL/GenBank/DDBJ whole genome shotgun (WGS) entry which is preliminary data.</text>
</comment>